<dbReference type="AlphaFoldDB" id="A0A1T5GP96"/>
<reference evidence="1 2" key="1">
    <citation type="submission" date="2017-02" db="EMBL/GenBank/DDBJ databases">
        <authorList>
            <person name="Peterson S.W."/>
        </authorList>
    </citation>
    <scope>NUCLEOTIDE SEQUENCE [LARGE SCALE GENOMIC DNA]</scope>
    <source>
        <strain evidence="1 2">DSM 22323</strain>
    </source>
</reference>
<sequence length="331" mass="38608">MKKLIVSLSIIACLFGLNSCKKEAEKPQWEQEVKNPIQKIDLVDISEKLYDPNVSMEDFKKDFPWFQGTVPDNVFVERRKDPEEIKIYKDAISKIDKAKLNKDLAALFSHIKTYFPSFKTPKVFLYSTAVYYESMLAPIFYKPEENYLFIDVSAFMGMDNKAYSGIDKYIQKSMNPSNIVPKVSMSFAEQMVPRKPTESKFIDELVYNGKIQILQDIFLPETPDFLKINYTKEQEEWNIANEFNIWNYFVENDYLFKSDPELAGRFIQPGPFSKFYTEIDNESSPQVGVWTGWQICREYLAKNPNVKIPEFLNKNATDIFNGSGYKPKEIK</sequence>
<evidence type="ECO:0008006" key="3">
    <source>
        <dbReference type="Google" id="ProtNLM"/>
    </source>
</evidence>
<dbReference type="RefSeq" id="WP_079668240.1">
    <property type="nucleotide sequence ID" value="NZ_FUYZ01000014.1"/>
</dbReference>
<name>A0A1T5GP96_9FLAO</name>
<dbReference type="STRING" id="619805.SAMN05660477_03030"/>
<dbReference type="Pfam" id="PF25594">
    <property type="entry name" value="GldB_lipo"/>
    <property type="match status" value="1"/>
</dbReference>
<dbReference type="InterPro" id="IPR019853">
    <property type="entry name" value="GldB-like"/>
</dbReference>
<dbReference type="EMBL" id="FUYZ01000014">
    <property type="protein sequence ID" value="SKC10252.1"/>
    <property type="molecule type" value="Genomic_DNA"/>
</dbReference>
<gene>
    <name evidence="1" type="ORF">SAMN05660477_03030</name>
</gene>
<keyword evidence="2" id="KW-1185">Reference proteome</keyword>
<organism evidence="1 2">
    <name type="scientific">Soonwooa buanensis</name>
    <dbReference type="NCBI Taxonomy" id="619805"/>
    <lineage>
        <taxon>Bacteria</taxon>
        <taxon>Pseudomonadati</taxon>
        <taxon>Bacteroidota</taxon>
        <taxon>Flavobacteriia</taxon>
        <taxon>Flavobacteriales</taxon>
        <taxon>Weeksellaceae</taxon>
        <taxon>Chryseobacterium group</taxon>
        <taxon>Soonwooa</taxon>
    </lineage>
</organism>
<accession>A0A1T5GP96</accession>
<evidence type="ECO:0000313" key="1">
    <source>
        <dbReference type="EMBL" id="SKC10252.1"/>
    </source>
</evidence>
<dbReference type="Proteomes" id="UP000191112">
    <property type="component" value="Unassembled WGS sequence"/>
</dbReference>
<protein>
    <recommendedName>
        <fullName evidence="3">Gliding motility-associated lipoprotein GldB</fullName>
    </recommendedName>
</protein>
<proteinExistence type="predicted"/>
<evidence type="ECO:0000313" key="2">
    <source>
        <dbReference type="Proteomes" id="UP000191112"/>
    </source>
</evidence>
<dbReference type="OrthoDB" id="976022at2"/>